<keyword evidence="3" id="KW-1185">Reference proteome</keyword>
<dbReference type="Pfam" id="PF06048">
    <property type="entry name" value="DUF927"/>
    <property type="match status" value="1"/>
</dbReference>
<dbReference type="EMBL" id="WVUD01000007">
    <property type="protein sequence ID" value="MYL82796.1"/>
    <property type="molecule type" value="Genomic_DNA"/>
</dbReference>
<dbReference type="OrthoDB" id="9763644at2"/>
<evidence type="ECO:0000313" key="2">
    <source>
        <dbReference type="EMBL" id="MYL82796.1"/>
    </source>
</evidence>
<name>A0A7C9NIW4_9BACT</name>
<protein>
    <submittedName>
        <fullName evidence="2">DUF927 domain-containing protein</fullName>
    </submittedName>
</protein>
<evidence type="ECO:0000259" key="1">
    <source>
        <dbReference type="Pfam" id="PF06048"/>
    </source>
</evidence>
<proteinExistence type="predicted"/>
<dbReference type="RefSeq" id="WP_160959670.1">
    <property type="nucleotide sequence ID" value="NZ_WVUD01000007.1"/>
</dbReference>
<sequence>MRRLPSNQKGKNMTPNYSENIAQVDSNDTTGDAVKEIIDTAVANNTLFYSIFVNNIDFNTTAMEIYQKDSFEFERFKIALKNAGVSAKDIKSIEKLLKDASKRKKTSKDSNSRQLICLSSLLNDNSIPSSFVLPTAYQVDSYGQVLTVGNNPHIVSQCPIVIASKMKNINDKSVHLKIGWKHNGNWQYITVNKELIARTQDISKLAGYDFPVTSINASLLVGYLSAFETVNSSVIPEIPVTHKMGWHNNKSCFLWGNKVITQHTDFDKVIYADDVNTGDHSAQEIIFKGRDVYDEEVVRGLTNKGQYSDWIEIANSIFQYHDVRFAMYTSFLPPFLEILNINNFTIDLAGNSSKGKTTTLKLAASVWGNPDATADSIVNTWATTVTSVERTAEIMNSMPIFLDDTKLAGNVKDNKQTASALISNVLYAIASGRGKSRGKLVGIDHTSSFKTILFSTGEGPATSLTDNEGAKGRTVSLLGNPFGKDDMDMSRFVSNIEDGFKSNYGHAGPRVVKFIMEHSAEHELWRESYAEVRDYLISKSGSSSLAMRLSKDIAAVVSIIPIVHAALPELTQVFSVSEMVDHIWSKITGNRNLPDKNIEILKNLYTYAVLNTAQFYHGETSQVQTAPQGGYEGHWHTKQDWSFIGYSKNVFNSITGSYKLTFRDVAWKNNWFDLNGSGEGYQKQVWIGDRKVNLYCIKRTAFEEALGYKLECNATDEIAKLKG</sequence>
<dbReference type="InterPro" id="IPR009270">
    <property type="entry name" value="DUF927"/>
</dbReference>
<accession>A0A7C9NIW4</accession>
<dbReference type="AlphaFoldDB" id="A0A7C9NIW4"/>
<feature type="domain" description="DUF927" evidence="1">
    <location>
        <begin position="151"/>
        <end position="440"/>
    </location>
</feature>
<dbReference type="Proteomes" id="UP000482487">
    <property type="component" value="Unassembled WGS sequence"/>
</dbReference>
<evidence type="ECO:0000313" key="3">
    <source>
        <dbReference type="Proteomes" id="UP000482487"/>
    </source>
</evidence>
<gene>
    <name evidence="2" type="ORF">GTA51_06555</name>
</gene>
<organism evidence="2 3">
    <name type="scientific">Solidesulfovibrio aerotolerans</name>
    <dbReference type="NCBI Taxonomy" id="295255"/>
    <lineage>
        <taxon>Bacteria</taxon>
        <taxon>Pseudomonadati</taxon>
        <taxon>Thermodesulfobacteriota</taxon>
        <taxon>Desulfovibrionia</taxon>
        <taxon>Desulfovibrionales</taxon>
        <taxon>Desulfovibrionaceae</taxon>
        <taxon>Solidesulfovibrio</taxon>
    </lineage>
</organism>
<reference evidence="2 3" key="1">
    <citation type="submission" date="2020-01" db="EMBL/GenBank/DDBJ databases">
        <title>Genome sequence of Desulfovibrio aerotolerans DSM 16695(T).</title>
        <authorList>
            <person name="Karnachuk O."/>
            <person name="Avakyan M."/>
            <person name="Mardanov A."/>
            <person name="Kadnikov V."/>
            <person name="Ravin N."/>
        </authorList>
    </citation>
    <scope>NUCLEOTIDE SEQUENCE [LARGE SCALE GENOMIC DNA]</scope>
    <source>
        <strain evidence="2 3">DSM 16695</strain>
    </source>
</reference>
<comment type="caution">
    <text evidence="2">The sequence shown here is derived from an EMBL/GenBank/DDBJ whole genome shotgun (WGS) entry which is preliminary data.</text>
</comment>